<feature type="transmembrane region" description="Helical" evidence="3">
    <location>
        <begin position="37"/>
        <end position="57"/>
    </location>
</feature>
<sequence>MADEDTTGHTTGDTPGKAPGAADGSPRPRRRTVLHTAVRGTVGALVLAGIGLGAVYLKVDGNIAGIDIDSILGPDRPADVPNGSLDILLLGSDSRSGDNGRYGRDDGTARSDTAMIVHVDKAHERMSVVSIPRDTLIERPECDKPGGGTAPRARRAMFNSAYEVGGPACAVKTVESMTGIRMDHYVEIDFTGFKKVVDALGGVRVTTTERIEDEDSGLRLGPGRHTLNGEQALALVRTRKGVGNGSDLGRIRLQHAFLRAFVDRVGSVGVLSDPKRLYDLVDTATSALTTDSALSSASDLAALARAVGDIDSRNIHLVTLPVRYSSADPNRVVPIGRQTERIWAALKADRPIPASVTEGSAAEETDEETDGKTERGREGGRVRPGGAAAE</sequence>
<evidence type="ECO:0000259" key="4">
    <source>
        <dbReference type="Pfam" id="PF03816"/>
    </source>
</evidence>
<proteinExistence type="inferred from homology"/>
<evidence type="ECO:0000313" key="6">
    <source>
        <dbReference type="Proteomes" id="UP001501638"/>
    </source>
</evidence>
<evidence type="ECO:0000256" key="3">
    <source>
        <dbReference type="SAM" id="Phobius"/>
    </source>
</evidence>
<dbReference type="PANTHER" id="PTHR33392">
    <property type="entry name" value="POLYISOPRENYL-TEICHOIC ACID--PEPTIDOGLYCAN TEICHOIC ACID TRANSFERASE TAGU"/>
    <property type="match status" value="1"/>
</dbReference>
<dbReference type="Pfam" id="PF03816">
    <property type="entry name" value="LytR_cpsA_psr"/>
    <property type="match status" value="1"/>
</dbReference>
<name>A0ABP5XVS8_9ACTN</name>
<organism evidence="5 6">
    <name type="scientific">Streptomyces macrosporus</name>
    <dbReference type="NCBI Taxonomy" id="44032"/>
    <lineage>
        <taxon>Bacteria</taxon>
        <taxon>Bacillati</taxon>
        <taxon>Actinomycetota</taxon>
        <taxon>Actinomycetes</taxon>
        <taxon>Kitasatosporales</taxon>
        <taxon>Streptomycetaceae</taxon>
        <taxon>Streptomyces</taxon>
    </lineage>
</organism>
<keyword evidence="6" id="KW-1185">Reference proteome</keyword>
<dbReference type="InterPro" id="IPR004474">
    <property type="entry name" value="LytR_CpsA_psr"/>
</dbReference>
<dbReference type="RefSeq" id="WP_344328633.1">
    <property type="nucleotide sequence ID" value="NZ_BAAASZ010000051.1"/>
</dbReference>
<dbReference type="Gene3D" id="3.40.630.190">
    <property type="entry name" value="LCP protein"/>
    <property type="match status" value="1"/>
</dbReference>
<evidence type="ECO:0000313" key="5">
    <source>
        <dbReference type="EMBL" id="GAA2465013.1"/>
    </source>
</evidence>
<dbReference type="InterPro" id="IPR050922">
    <property type="entry name" value="LytR/CpsA/Psr_CW_biosynth"/>
</dbReference>
<feature type="region of interest" description="Disordered" evidence="2">
    <location>
        <begin position="353"/>
        <end position="390"/>
    </location>
</feature>
<evidence type="ECO:0000256" key="2">
    <source>
        <dbReference type="SAM" id="MobiDB-lite"/>
    </source>
</evidence>
<evidence type="ECO:0000256" key="1">
    <source>
        <dbReference type="ARBA" id="ARBA00006068"/>
    </source>
</evidence>
<dbReference type="PANTHER" id="PTHR33392:SF6">
    <property type="entry name" value="POLYISOPRENYL-TEICHOIC ACID--PEPTIDOGLYCAN TEICHOIC ACID TRANSFERASE TAGU"/>
    <property type="match status" value="1"/>
</dbReference>
<keyword evidence="3" id="KW-1133">Transmembrane helix</keyword>
<dbReference type="EMBL" id="BAAASZ010000051">
    <property type="protein sequence ID" value="GAA2465013.1"/>
    <property type="molecule type" value="Genomic_DNA"/>
</dbReference>
<accession>A0ABP5XVS8</accession>
<keyword evidence="3" id="KW-0472">Membrane</keyword>
<comment type="similarity">
    <text evidence="1">Belongs to the LytR/CpsA/Psr (LCP) family.</text>
</comment>
<dbReference type="NCBIfam" id="TIGR00350">
    <property type="entry name" value="lytR_cpsA_psr"/>
    <property type="match status" value="1"/>
</dbReference>
<protein>
    <submittedName>
        <fullName evidence="5">LCP family protein</fullName>
    </submittedName>
</protein>
<keyword evidence="3" id="KW-0812">Transmembrane</keyword>
<feature type="compositionally biased region" description="Basic and acidic residues" evidence="2">
    <location>
        <begin position="370"/>
        <end position="381"/>
    </location>
</feature>
<feature type="domain" description="Cell envelope-related transcriptional attenuator" evidence="4">
    <location>
        <begin position="110"/>
        <end position="265"/>
    </location>
</feature>
<dbReference type="Proteomes" id="UP001501638">
    <property type="component" value="Unassembled WGS sequence"/>
</dbReference>
<gene>
    <name evidence="5" type="ORF">GCM10010405_56800</name>
</gene>
<reference evidence="6" key="1">
    <citation type="journal article" date="2019" name="Int. J. Syst. Evol. Microbiol.">
        <title>The Global Catalogue of Microorganisms (GCM) 10K type strain sequencing project: providing services to taxonomists for standard genome sequencing and annotation.</title>
        <authorList>
            <consortium name="The Broad Institute Genomics Platform"/>
            <consortium name="The Broad Institute Genome Sequencing Center for Infectious Disease"/>
            <person name="Wu L."/>
            <person name="Ma J."/>
        </authorList>
    </citation>
    <scope>NUCLEOTIDE SEQUENCE [LARGE SCALE GENOMIC DNA]</scope>
    <source>
        <strain evidence="6">JCM 6305</strain>
    </source>
</reference>
<feature type="region of interest" description="Disordered" evidence="2">
    <location>
        <begin position="1"/>
        <end position="29"/>
    </location>
</feature>
<comment type="caution">
    <text evidence="5">The sequence shown here is derived from an EMBL/GenBank/DDBJ whole genome shotgun (WGS) entry which is preliminary data.</text>
</comment>